<proteinExistence type="predicted"/>
<name>A0AAN8GIH0_9TELE</name>
<organism evidence="2 3">
    <name type="scientific">Champsocephalus esox</name>
    <name type="common">pike icefish</name>
    <dbReference type="NCBI Taxonomy" id="159716"/>
    <lineage>
        <taxon>Eukaryota</taxon>
        <taxon>Metazoa</taxon>
        <taxon>Chordata</taxon>
        <taxon>Craniata</taxon>
        <taxon>Vertebrata</taxon>
        <taxon>Euteleostomi</taxon>
        <taxon>Actinopterygii</taxon>
        <taxon>Neopterygii</taxon>
        <taxon>Teleostei</taxon>
        <taxon>Neoteleostei</taxon>
        <taxon>Acanthomorphata</taxon>
        <taxon>Eupercaria</taxon>
        <taxon>Perciformes</taxon>
        <taxon>Notothenioidei</taxon>
        <taxon>Channichthyidae</taxon>
        <taxon>Champsocephalus</taxon>
    </lineage>
</organism>
<keyword evidence="3" id="KW-1185">Reference proteome</keyword>
<comment type="caution">
    <text evidence="2">The sequence shown here is derived from an EMBL/GenBank/DDBJ whole genome shotgun (WGS) entry which is preliminary data.</text>
</comment>
<evidence type="ECO:0000313" key="2">
    <source>
        <dbReference type="EMBL" id="KAK5880281.1"/>
    </source>
</evidence>
<evidence type="ECO:0000313" key="3">
    <source>
        <dbReference type="Proteomes" id="UP001335648"/>
    </source>
</evidence>
<feature type="region of interest" description="Disordered" evidence="1">
    <location>
        <begin position="1"/>
        <end position="35"/>
    </location>
</feature>
<sequence>MEHQRRLEHQGALGVSQSDFHPCSGGREASSHRGLGWRRRSGKLSRCLTFLTLSRDFGRGCNVHNGGSCRERCR</sequence>
<evidence type="ECO:0000256" key="1">
    <source>
        <dbReference type="SAM" id="MobiDB-lite"/>
    </source>
</evidence>
<accession>A0AAN8GIH0</accession>
<dbReference type="EMBL" id="JAULUE010002064">
    <property type="protein sequence ID" value="KAK5880281.1"/>
    <property type="molecule type" value="Genomic_DNA"/>
</dbReference>
<gene>
    <name evidence="2" type="ORF">CesoFtcFv8_023327</name>
</gene>
<reference evidence="2 3" key="1">
    <citation type="journal article" date="2023" name="Mol. Biol. Evol.">
        <title>Genomics of Secondarily Temperate Adaptation in the Only Non-Antarctic Icefish.</title>
        <authorList>
            <person name="Rivera-Colon A.G."/>
            <person name="Rayamajhi N."/>
            <person name="Minhas B.F."/>
            <person name="Madrigal G."/>
            <person name="Bilyk K.T."/>
            <person name="Yoon V."/>
            <person name="Hune M."/>
            <person name="Gregory S."/>
            <person name="Cheng C.H.C."/>
            <person name="Catchen J.M."/>
        </authorList>
    </citation>
    <scope>NUCLEOTIDE SEQUENCE [LARGE SCALE GENOMIC DNA]</scope>
    <source>
        <strain evidence="2">JC2023a</strain>
    </source>
</reference>
<dbReference type="AlphaFoldDB" id="A0AAN8GIH0"/>
<protein>
    <submittedName>
        <fullName evidence="2">Uncharacterized protein</fullName>
    </submittedName>
</protein>
<dbReference type="Proteomes" id="UP001335648">
    <property type="component" value="Unassembled WGS sequence"/>
</dbReference>